<dbReference type="RefSeq" id="WP_187097752.1">
    <property type="nucleotide sequence ID" value="NZ_CP059894.1"/>
</dbReference>
<name>A0A7G8PHA6_9MYCO</name>
<dbReference type="EMBL" id="CP059894">
    <property type="protein sequence ID" value="QNJ93722.1"/>
    <property type="molecule type" value="Genomic_DNA"/>
</dbReference>
<dbReference type="Pfam" id="PF00106">
    <property type="entry name" value="adh_short"/>
    <property type="match status" value="1"/>
</dbReference>
<feature type="domain" description="Ketoreductase" evidence="1">
    <location>
        <begin position="48"/>
        <end position="241"/>
    </location>
</feature>
<evidence type="ECO:0000259" key="1">
    <source>
        <dbReference type="SMART" id="SM00822"/>
    </source>
</evidence>
<dbReference type="KEGG" id="mflu:HZU40_05185"/>
<dbReference type="InterPro" id="IPR002347">
    <property type="entry name" value="SDR_fam"/>
</dbReference>
<dbReference type="AlphaFoldDB" id="A0A7G8PHA6"/>
<reference evidence="2 3" key="1">
    <citation type="submission" date="2020-07" db="EMBL/GenBank/DDBJ databases">
        <title>Draft genome sequence of four isobutane-metabolizing strains capable of cometabolically degrading diverse ether contaminants.</title>
        <authorList>
            <person name="Chen W."/>
            <person name="Faulkner N."/>
            <person name="Smith C."/>
            <person name="Hyman M."/>
        </authorList>
    </citation>
    <scope>NUCLEOTIDE SEQUENCE [LARGE SCALE GENOMIC DNA]</scope>
    <source>
        <strain evidence="2 3">2A</strain>
    </source>
</reference>
<organism evidence="2 3">
    <name type="scientific">Mycolicibacterium fluoranthenivorans</name>
    <dbReference type="NCBI Taxonomy" id="258505"/>
    <lineage>
        <taxon>Bacteria</taxon>
        <taxon>Bacillati</taxon>
        <taxon>Actinomycetota</taxon>
        <taxon>Actinomycetes</taxon>
        <taxon>Mycobacteriales</taxon>
        <taxon>Mycobacteriaceae</taxon>
        <taxon>Mycolicibacterium</taxon>
    </lineage>
</organism>
<protein>
    <submittedName>
        <fullName evidence="2">SDR family NAD(P)-dependent oxidoreductase</fullName>
    </submittedName>
</protein>
<dbReference type="SMART" id="SM00822">
    <property type="entry name" value="PKS_KR"/>
    <property type="match status" value="1"/>
</dbReference>
<dbReference type="Proteomes" id="UP000515498">
    <property type="component" value="Chromosome"/>
</dbReference>
<sequence>MTSFPGKLHHGLLDALLDRTIAAGYSRVGYAVRERFWPALDPGALDGATVLVTGANSGIGKAIAAGAAELGATVLMTVRDRARGEAARDDIRAGLPGAKLVVQRCDVSDLTDVRAFAAELTASRPRLDAVIHNAGVMPPERTYTADGHELSLSTHVLGPLLLTELLLPALVAAPDPRVVLMSSGGMYTQPLPVDDIEYRKGRYRGATAYARSKRVQVALTPLLAKRWPVMVAAMHPGWADTPGVAESLPAFRRLTGPVLRTAEQAADTAIWLTATTPTPPSGEFWHDRRIRPMHYLPTTHYSDADLNWVWQYCTSAVGLA</sequence>
<gene>
    <name evidence="2" type="ORF">HZU40_05185</name>
</gene>
<dbReference type="InterPro" id="IPR036291">
    <property type="entry name" value="NAD(P)-bd_dom_sf"/>
</dbReference>
<dbReference type="InterPro" id="IPR057326">
    <property type="entry name" value="KR_dom"/>
</dbReference>
<dbReference type="SUPFAM" id="SSF51735">
    <property type="entry name" value="NAD(P)-binding Rossmann-fold domains"/>
    <property type="match status" value="1"/>
</dbReference>
<dbReference type="PANTHER" id="PTHR44656:SF7">
    <property type="entry name" value="DEHYDROGENASE_REDUCTASE SDR FAMILY MEMBER 12"/>
    <property type="match status" value="1"/>
</dbReference>
<proteinExistence type="predicted"/>
<evidence type="ECO:0000313" key="3">
    <source>
        <dbReference type="Proteomes" id="UP000515498"/>
    </source>
</evidence>
<accession>A0A7G8PHA6</accession>
<dbReference type="InterPro" id="IPR052992">
    <property type="entry name" value="SDR_member_12"/>
</dbReference>
<dbReference type="PRINTS" id="PR00081">
    <property type="entry name" value="GDHRDH"/>
</dbReference>
<dbReference type="PANTHER" id="PTHR44656">
    <property type="entry name" value="DEHYDROGENASE/REDUCTASE SDR FAMILY MEMBER 12"/>
    <property type="match status" value="1"/>
</dbReference>
<evidence type="ECO:0000313" key="2">
    <source>
        <dbReference type="EMBL" id="QNJ93722.1"/>
    </source>
</evidence>
<dbReference type="Gene3D" id="3.40.50.720">
    <property type="entry name" value="NAD(P)-binding Rossmann-like Domain"/>
    <property type="match status" value="1"/>
</dbReference>